<name>A0A329MMK1_9BACL</name>
<dbReference type="OrthoDB" id="1157001at2"/>
<evidence type="ECO:0008006" key="3">
    <source>
        <dbReference type="Google" id="ProtNLM"/>
    </source>
</evidence>
<organism evidence="1 2">
    <name type="scientific">Paenibacillus contaminans</name>
    <dbReference type="NCBI Taxonomy" id="450362"/>
    <lineage>
        <taxon>Bacteria</taxon>
        <taxon>Bacillati</taxon>
        <taxon>Bacillota</taxon>
        <taxon>Bacilli</taxon>
        <taxon>Bacillales</taxon>
        <taxon>Paenibacillaceae</taxon>
        <taxon>Paenibacillus</taxon>
    </lineage>
</organism>
<dbReference type="GO" id="GO:0016706">
    <property type="term" value="F:2-oxoglutarate-dependent dioxygenase activity"/>
    <property type="evidence" value="ECO:0007669"/>
    <property type="project" value="UniProtKB-ARBA"/>
</dbReference>
<dbReference type="AlphaFoldDB" id="A0A329MMK1"/>
<dbReference type="InterPro" id="IPR008775">
    <property type="entry name" value="Phytyl_CoA_dOase-like"/>
</dbReference>
<evidence type="ECO:0000313" key="1">
    <source>
        <dbReference type="EMBL" id="RAV20840.1"/>
    </source>
</evidence>
<dbReference type="PANTHER" id="PTHR31630:SF6">
    <property type="entry name" value="PHYTANOYL-COA DIOXYGENASE-RELATED"/>
    <property type="match status" value="1"/>
</dbReference>
<accession>A0A329MMK1</accession>
<protein>
    <recommendedName>
        <fullName evidence="3">Phytanoyl-CoA dioxygenase</fullName>
    </recommendedName>
</protein>
<dbReference type="Pfam" id="PF05721">
    <property type="entry name" value="PhyH"/>
    <property type="match status" value="1"/>
</dbReference>
<dbReference type="Gene3D" id="2.60.120.620">
    <property type="entry name" value="q2cbj1_9rhob like domain"/>
    <property type="match status" value="1"/>
</dbReference>
<evidence type="ECO:0000313" key="2">
    <source>
        <dbReference type="Proteomes" id="UP000250369"/>
    </source>
</evidence>
<dbReference type="PANTHER" id="PTHR31630">
    <property type="entry name" value="PHYTANOYL-COA DIOXYGENASE-RELATED-RELATED"/>
    <property type="match status" value="1"/>
</dbReference>
<keyword evidence="2" id="KW-1185">Reference proteome</keyword>
<sequence length="287" mass="32921">MSIFTKEMKEFFQTNGYVLIKNAVPKSYCDRLVQVIWDFMGKSPDDPEGWYTPAKGMDTFWEGQAAGMLPLYNHQAMWDIRQHPNVYEAFSELIGEKKLRVSLDRVSMKPPKRADHPGLSANFIHWDEDTTDLQFPLEQPRPLQGVVYLADTAANQGGFQCVPSIYRNMEEYLKAQPEGRDPRQPDLTGYEVEPIPGEAGDLLIWDVMLAHGSGDNLSDKPRFAQYVLMFPEDKLTQEETEMYIESVRNHQGRAGNQVDPRYWEKNDHDGPVQLTPLGRKLLGVDPW</sequence>
<reference evidence="1 2" key="1">
    <citation type="journal article" date="2009" name="Int. J. Syst. Evol. Microbiol.">
        <title>Paenibacillus contaminans sp. nov., isolated from a contaminated laboratory plate.</title>
        <authorList>
            <person name="Chou J.H."/>
            <person name="Lee J.H."/>
            <person name="Lin M.C."/>
            <person name="Chang P.S."/>
            <person name="Arun A.B."/>
            <person name="Young C.C."/>
            <person name="Chen W.M."/>
        </authorList>
    </citation>
    <scope>NUCLEOTIDE SEQUENCE [LARGE SCALE GENOMIC DNA]</scope>
    <source>
        <strain evidence="1 2">CKOBP-6</strain>
    </source>
</reference>
<dbReference type="RefSeq" id="WP_113031119.1">
    <property type="nucleotide sequence ID" value="NZ_QMFB01000006.1"/>
</dbReference>
<dbReference type="EMBL" id="QMFB01000006">
    <property type="protein sequence ID" value="RAV20840.1"/>
    <property type="molecule type" value="Genomic_DNA"/>
</dbReference>
<dbReference type="Proteomes" id="UP000250369">
    <property type="component" value="Unassembled WGS sequence"/>
</dbReference>
<dbReference type="SUPFAM" id="SSF51197">
    <property type="entry name" value="Clavaminate synthase-like"/>
    <property type="match status" value="1"/>
</dbReference>
<comment type="caution">
    <text evidence="1">The sequence shown here is derived from an EMBL/GenBank/DDBJ whole genome shotgun (WGS) entry which is preliminary data.</text>
</comment>
<proteinExistence type="predicted"/>
<gene>
    <name evidence="1" type="ORF">DQG23_12155</name>
</gene>